<keyword evidence="7" id="KW-0865">Zymogen</keyword>
<evidence type="ECO:0000256" key="4">
    <source>
        <dbReference type="ARBA" id="ARBA00022801"/>
    </source>
</evidence>
<evidence type="ECO:0000256" key="9">
    <source>
        <dbReference type="SAM" id="SignalP"/>
    </source>
</evidence>
<keyword evidence="12" id="KW-1185">Reference proteome</keyword>
<dbReference type="PANTHER" id="PTHR14218:SF15">
    <property type="entry name" value="TRIPEPTIDYL-PEPTIDASE 1"/>
    <property type="match status" value="1"/>
</dbReference>
<dbReference type="MEROPS" id="S53.004"/>
<name>G9ZNY6_9LACO</name>
<dbReference type="PANTHER" id="PTHR14218">
    <property type="entry name" value="PROTEASE S8 TRIPEPTIDYL PEPTIDASE I CLN2"/>
    <property type="match status" value="1"/>
</dbReference>
<dbReference type="Proteomes" id="UP000004625">
    <property type="component" value="Unassembled WGS sequence"/>
</dbReference>
<dbReference type="InterPro" id="IPR036852">
    <property type="entry name" value="Peptidase_S8/S53_dom_sf"/>
</dbReference>
<dbReference type="HOGENOM" id="CLU_012501_1_0_9"/>
<feature type="signal peptide" evidence="9">
    <location>
        <begin position="1"/>
        <end position="27"/>
    </location>
</feature>
<dbReference type="PATRIC" id="fig|797515.3.peg.1330"/>
<dbReference type="SUPFAM" id="SSF54897">
    <property type="entry name" value="Protease propeptides/inhibitors"/>
    <property type="match status" value="1"/>
</dbReference>
<keyword evidence="2" id="KW-0645">Protease</keyword>
<proteinExistence type="predicted"/>
<evidence type="ECO:0000256" key="2">
    <source>
        <dbReference type="ARBA" id="ARBA00022670"/>
    </source>
</evidence>
<keyword evidence="9" id="KW-0732">Signal</keyword>
<keyword evidence="3" id="KW-0479">Metal-binding</keyword>
<dbReference type="GO" id="GO:0006508">
    <property type="term" value="P:proteolysis"/>
    <property type="evidence" value="ECO:0007669"/>
    <property type="project" value="UniProtKB-KW"/>
</dbReference>
<dbReference type="GO" id="GO:0008240">
    <property type="term" value="F:tripeptidyl-peptidase activity"/>
    <property type="evidence" value="ECO:0007669"/>
    <property type="project" value="TreeGrafter"/>
</dbReference>
<comment type="caution">
    <text evidence="11">The sequence shown here is derived from an EMBL/GenBank/DDBJ whole genome shotgun (WGS) entry which is preliminary data.</text>
</comment>
<feature type="chain" id="PRO_5038878505" evidence="9">
    <location>
        <begin position="28"/>
        <end position="618"/>
    </location>
</feature>
<dbReference type="EMBL" id="AGEY01000070">
    <property type="protein sequence ID" value="EHL98623.1"/>
    <property type="molecule type" value="Genomic_DNA"/>
</dbReference>
<dbReference type="SUPFAM" id="SSF52743">
    <property type="entry name" value="Subtilisin-like"/>
    <property type="match status" value="1"/>
</dbReference>
<dbReference type="GO" id="GO:0046872">
    <property type="term" value="F:metal ion binding"/>
    <property type="evidence" value="ECO:0007669"/>
    <property type="project" value="UniProtKB-KW"/>
</dbReference>
<evidence type="ECO:0000313" key="11">
    <source>
        <dbReference type="EMBL" id="EHL98623.1"/>
    </source>
</evidence>
<comment type="cofactor">
    <cofactor evidence="1">
        <name>Ca(2+)</name>
        <dbReference type="ChEBI" id="CHEBI:29108"/>
    </cofactor>
</comment>
<evidence type="ECO:0000256" key="5">
    <source>
        <dbReference type="ARBA" id="ARBA00022825"/>
    </source>
</evidence>
<feature type="region of interest" description="Disordered" evidence="8">
    <location>
        <begin position="258"/>
        <end position="279"/>
    </location>
</feature>
<evidence type="ECO:0000256" key="6">
    <source>
        <dbReference type="ARBA" id="ARBA00022837"/>
    </source>
</evidence>
<dbReference type="Gene3D" id="3.40.50.200">
    <property type="entry name" value="Peptidase S8/S53 domain"/>
    <property type="match status" value="1"/>
</dbReference>
<keyword evidence="6" id="KW-0106">Calcium</keyword>
<dbReference type="PROSITE" id="PS51695">
    <property type="entry name" value="SEDOLISIN"/>
    <property type="match status" value="1"/>
</dbReference>
<evidence type="ECO:0000313" key="12">
    <source>
        <dbReference type="Proteomes" id="UP000004625"/>
    </source>
</evidence>
<feature type="domain" description="Peptidase S53" evidence="10">
    <location>
        <begin position="197"/>
        <end position="617"/>
    </location>
</feature>
<dbReference type="InterPro" id="IPR015366">
    <property type="entry name" value="S53_propep"/>
</dbReference>
<dbReference type="Pfam" id="PF09286">
    <property type="entry name" value="Pro-kuma_activ"/>
    <property type="match status" value="1"/>
</dbReference>
<organism evidence="11 12">
    <name type="scientific">Lentilactobacillus parafarraginis F0439</name>
    <dbReference type="NCBI Taxonomy" id="797515"/>
    <lineage>
        <taxon>Bacteria</taxon>
        <taxon>Bacillati</taxon>
        <taxon>Bacillota</taxon>
        <taxon>Bacilli</taxon>
        <taxon>Lactobacillales</taxon>
        <taxon>Lactobacillaceae</taxon>
        <taxon>Lentilactobacillus</taxon>
    </lineage>
</organism>
<sequence length="618" mass="66571">MRGTKIMGKWKSTLLVLTGFLTLGAAATTTTSAKAKKTPVTVNVVFNVRDRNAMNTYVNQTVDPTSVNYHRYLTPQQVADRFGRTNAEISDFTKYFNQYHLKSAAYPGNFVMKVQGSQKNLVKAFKATPAKTNKDWDVTGTKLPGKLSSQVTSVLGLFVDNKKTATKTDKKALKFTHNLIQDDAPIVAGSQNQLAKKYGPTKFADRYGVNKLYGQNFHGAGQRIGVIVTYDFNSSDAANYWKQMGVNSDVSRIHKVYTTDNTGGPKPKDNADVTSQEEASLDIEQAGGVADQAQIDAYIGVSGNGDTTPDVQYLDAFATAIGDNRDKQLTTSSSFGTELTGFGRGGLSETASEFNDAINLVFEQAAIQGTAIFNAAGDHGPYEVANKSMNLPFPTSEYAVQVGGTTLPYTKIIGGRLVQVQKERAWGDSYSQKTVTKPTDFPGGGGGFSALNPTPAYQLGVSGVNTYNAFNMVKYIKGGFLPNSDPGMISGSRDGRNVPDISGNADQHTGYALYMTVKVGKQSRSVWVNAGGTSFVAPQMAGASAIINSGLNTSAGFWNPQLYKFAVQPDSPFHVLDDATVDNTNLYYTGQPGKVYNQATGLGTVDFSKLFNKFNTQQ</sequence>
<dbReference type="CDD" id="cd04056">
    <property type="entry name" value="Peptidases_S53"/>
    <property type="match status" value="1"/>
</dbReference>
<protein>
    <submittedName>
        <fullName evidence="11">Pro-kumamolisin, activation domain protein</fullName>
    </submittedName>
</protein>
<evidence type="ECO:0000259" key="10">
    <source>
        <dbReference type="PROSITE" id="PS51695"/>
    </source>
</evidence>
<evidence type="ECO:0000256" key="7">
    <source>
        <dbReference type="ARBA" id="ARBA00023145"/>
    </source>
</evidence>
<keyword evidence="4" id="KW-0378">Hydrolase</keyword>
<dbReference type="eggNOG" id="COG4934">
    <property type="taxonomic scope" value="Bacteria"/>
</dbReference>
<dbReference type="InterPro" id="IPR030400">
    <property type="entry name" value="Sedolisin_dom"/>
</dbReference>
<keyword evidence="5" id="KW-0720">Serine protease</keyword>
<dbReference type="GO" id="GO:0004252">
    <property type="term" value="F:serine-type endopeptidase activity"/>
    <property type="evidence" value="ECO:0007669"/>
    <property type="project" value="InterPro"/>
</dbReference>
<reference evidence="11 12" key="1">
    <citation type="submission" date="2011-09" db="EMBL/GenBank/DDBJ databases">
        <authorList>
            <person name="Weinstock G."/>
            <person name="Sodergren E."/>
            <person name="Clifton S."/>
            <person name="Fulton L."/>
            <person name="Fulton B."/>
            <person name="Courtney L."/>
            <person name="Fronick C."/>
            <person name="Harrison M."/>
            <person name="Strong C."/>
            <person name="Farmer C."/>
            <person name="Delahaunty K."/>
            <person name="Markovic C."/>
            <person name="Hall O."/>
            <person name="Minx P."/>
            <person name="Tomlinson C."/>
            <person name="Mitreva M."/>
            <person name="Hou S."/>
            <person name="Chen J."/>
            <person name="Wollam A."/>
            <person name="Pepin K.H."/>
            <person name="Johnson M."/>
            <person name="Bhonagiri V."/>
            <person name="Zhang X."/>
            <person name="Suruliraj S."/>
            <person name="Warren W."/>
            <person name="Chinwalla A."/>
            <person name="Mardis E.R."/>
            <person name="Wilson R.K."/>
        </authorList>
    </citation>
    <scope>NUCLEOTIDE SEQUENCE [LARGE SCALE GENOMIC DNA]</scope>
    <source>
        <strain evidence="11 12">F0439</strain>
    </source>
</reference>
<dbReference type="InterPro" id="IPR050819">
    <property type="entry name" value="Tripeptidyl-peptidase_I"/>
</dbReference>
<dbReference type="STRING" id="797515.HMPREF9103_01440"/>
<evidence type="ECO:0000256" key="1">
    <source>
        <dbReference type="ARBA" id="ARBA00001913"/>
    </source>
</evidence>
<gene>
    <name evidence="11" type="ORF">HMPREF9103_01440</name>
</gene>
<dbReference type="AlphaFoldDB" id="G9ZNY6"/>
<accession>G9ZNY6</accession>
<evidence type="ECO:0000256" key="8">
    <source>
        <dbReference type="SAM" id="MobiDB-lite"/>
    </source>
</evidence>
<evidence type="ECO:0000256" key="3">
    <source>
        <dbReference type="ARBA" id="ARBA00022723"/>
    </source>
</evidence>
<dbReference type="SMART" id="SM00944">
    <property type="entry name" value="Pro-kuma_activ"/>
    <property type="match status" value="1"/>
</dbReference>